<feature type="region of interest" description="Disordered" evidence="1">
    <location>
        <begin position="26"/>
        <end position="51"/>
    </location>
</feature>
<evidence type="ECO:0000259" key="3">
    <source>
        <dbReference type="Pfam" id="PF11827"/>
    </source>
</evidence>
<organism evidence="4 5">
    <name type="scientific">Algoriphagus antarcticus</name>
    <dbReference type="NCBI Taxonomy" id="238540"/>
    <lineage>
        <taxon>Bacteria</taxon>
        <taxon>Pseudomonadati</taxon>
        <taxon>Bacteroidota</taxon>
        <taxon>Cytophagia</taxon>
        <taxon>Cytophagales</taxon>
        <taxon>Cyclobacteriaceae</taxon>
        <taxon>Algoriphagus</taxon>
    </lineage>
</organism>
<feature type="domain" description="DUF3347" evidence="3">
    <location>
        <begin position="65"/>
        <end position="133"/>
    </location>
</feature>
<gene>
    <name evidence="4" type="ORF">C8N25_13151</name>
</gene>
<keyword evidence="5" id="KW-1185">Reference proteome</keyword>
<comment type="caution">
    <text evidence="4">The sequence shown here is derived from an EMBL/GenBank/DDBJ whole genome shotgun (WGS) entry which is preliminary data.</text>
</comment>
<accession>A0A3E0DAE8</accession>
<feature type="compositionally biased region" description="Basic and acidic residues" evidence="1">
    <location>
        <begin position="26"/>
        <end position="43"/>
    </location>
</feature>
<dbReference type="InterPro" id="IPR021782">
    <property type="entry name" value="DUF3347"/>
</dbReference>
<dbReference type="RefSeq" id="WP_086540456.1">
    <property type="nucleotide sequence ID" value="NZ_MSSW01000009.1"/>
</dbReference>
<dbReference type="AlphaFoldDB" id="A0A3E0DAE8"/>
<keyword evidence="2" id="KW-0732">Signal</keyword>
<dbReference type="PROSITE" id="PS51257">
    <property type="entry name" value="PROKAR_LIPOPROTEIN"/>
    <property type="match status" value="1"/>
</dbReference>
<evidence type="ECO:0000313" key="5">
    <source>
        <dbReference type="Proteomes" id="UP000256405"/>
    </source>
</evidence>
<dbReference type="Proteomes" id="UP000256405">
    <property type="component" value="Unassembled WGS sequence"/>
</dbReference>
<dbReference type="EMBL" id="QUNF01000031">
    <property type="protein sequence ID" value="REG79503.1"/>
    <property type="molecule type" value="Genomic_DNA"/>
</dbReference>
<feature type="chain" id="PRO_5017544978" evidence="2">
    <location>
        <begin position="20"/>
        <end position="134"/>
    </location>
</feature>
<dbReference type="Pfam" id="PF11827">
    <property type="entry name" value="DUF3347"/>
    <property type="match status" value="1"/>
</dbReference>
<reference evidence="4 5" key="1">
    <citation type="submission" date="2018-08" db="EMBL/GenBank/DDBJ databases">
        <title>Genomic Encyclopedia of Archaeal and Bacterial Type Strains, Phase II (KMG-II): from individual species to whole genera.</title>
        <authorList>
            <person name="Goeker M."/>
        </authorList>
    </citation>
    <scope>NUCLEOTIDE SEQUENCE [LARGE SCALE GENOMIC DNA]</scope>
    <source>
        <strain evidence="4 5">DSM 15986</strain>
    </source>
</reference>
<proteinExistence type="predicted"/>
<name>A0A3E0DAE8_9BACT</name>
<protein>
    <submittedName>
        <fullName evidence="4">Uncharacterized protein DUF3347</fullName>
    </submittedName>
</protein>
<evidence type="ECO:0000256" key="2">
    <source>
        <dbReference type="SAM" id="SignalP"/>
    </source>
</evidence>
<evidence type="ECO:0000256" key="1">
    <source>
        <dbReference type="SAM" id="MobiDB-lite"/>
    </source>
</evidence>
<sequence>MKNLRTPFALSLVVALSLACSSKSTEDHSQMENADNHEMHEATDNESITESSKTIVFKEESTTQIFNAYLALKDALVETDGTKANEEAKKLESLLANEKYNSIKVDVQKISESTDPTIQRESFVSLSEQMTELA</sequence>
<feature type="signal peptide" evidence="2">
    <location>
        <begin position="1"/>
        <end position="19"/>
    </location>
</feature>
<dbReference type="OrthoDB" id="5513217at2"/>
<evidence type="ECO:0000313" key="4">
    <source>
        <dbReference type="EMBL" id="REG79503.1"/>
    </source>
</evidence>